<accession>A0A2N3G5H4</accession>
<dbReference type="InterPro" id="IPR022026">
    <property type="entry name" value="DUF5981"/>
</dbReference>
<protein>
    <submittedName>
        <fullName evidence="2">5,10-methylenetetrahydrofolate reductase</fullName>
    </submittedName>
</protein>
<gene>
    <name evidence="2" type="ORF">CVT63_05230</name>
</gene>
<proteinExistence type="predicted"/>
<sequence length="220" mass="24109">MIITRQKAFEAVLKELEGAKSVFLVGCGDCATVCQTGGEEQVKEMTEKLRDEGFDVFGSVIPDTGCHELDVKKEFRAHANEIENAEALLVMSCGAGVQSARNGTEMPVFPANDSLFLGNVMRVGQFEEKCRLCGDCLLDITGAICPVTRCHKGILNGPCGGTNEGKCEVDPEKDCAWTLIYQQLEKEGNLNKMKECQPPKNWNPVLKPGRHVIERSKDGE</sequence>
<dbReference type="Proteomes" id="UP000233654">
    <property type="component" value="Unassembled WGS sequence"/>
</dbReference>
<evidence type="ECO:0000313" key="3">
    <source>
        <dbReference type="Proteomes" id="UP000233654"/>
    </source>
</evidence>
<evidence type="ECO:0000313" key="2">
    <source>
        <dbReference type="EMBL" id="PKQ27969.1"/>
    </source>
</evidence>
<reference evidence="2 3" key="1">
    <citation type="journal article" date="2017" name="ISME J.">
        <title>Potential for microbial H2 and metal transformations associated with novel bacteria and archaea in deep terrestrial subsurface sediments.</title>
        <authorList>
            <person name="Hernsdorf A.W."/>
            <person name="Amano Y."/>
            <person name="Miyakawa K."/>
            <person name="Ise K."/>
            <person name="Suzuki Y."/>
            <person name="Anantharaman K."/>
            <person name="Probst A."/>
            <person name="Burstein D."/>
            <person name="Thomas B.C."/>
            <person name="Banfield J.F."/>
        </authorList>
    </citation>
    <scope>NUCLEOTIDE SEQUENCE [LARGE SCALE GENOMIC DNA]</scope>
    <source>
        <strain evidence="2">HGW-Actinobacteria-3</strain>
    </source>
</reference>
<name>A0A2N3G5H4_9ACTN</name>
<dbReference type="Pfam" id="PF12225">
    <property type="entry name" value="DUF5981"/>
    <property type="match status" value="1"/>
</dbReference>
<evidence type="ECO:0000259" key="1">
    <source>
        <dbReference type="Pfam" id="PF12225"/>
    </source>
</evidence>
<comment type="caution">
    <text evidence="2">The sequence shown here is derived from an EMBL/GenBank/DDBJ whole genome shotgun (WGS) entry which is preliminary data.</text>
</comment>
<organism evidence="2 3">
    <name type="scientific">Candidatus Anoxymicrobium japonicum</name>
    <dbReference type="NCBI Taxonomy" id="2013648"/>
    <lineage>
        <taxon>Bacteria</taxon>
        <taxon>Bacillati</taxon>
        <taxon>Actinomycetota</taxon>
        <taxon>Candidatus Geothermincolia</taxon>
        <taxon>Candidatus Geothermincolales</taxon>
        <taxon>Candidatus Anoxymicrobiaceae</taxon>
        <taxon>Candidatus Anoxymicrobium</taxon>
    </lineage>
</organism>
<dbReference type="EMBL" id="PHEX01000040">
    <property type="protein sequence ID" value="PKQ27969.1"/>
    <property type="molecule type" value="Genomic_DNA"/>
</dbReference>
<dbReference type="AlphaFoldDB" id="A0A2N3G5H4"/>
<feature type="domain" description="Methylene-tetrahydrofolate reductase C-terminal-like" evidence="1">
    <location>
        <begin position="109"/>
        <end position="203"/>
    </location>
</feature>
<dbReference type="PANTHER" id="PTHR38755">
    <property type="entry name" value="5,10-METHYLENETETRAHYDROFOLATE REDUCTASE"/>
    <property type="match status" value="1"/>
</dbReference>
<dbReference type="PANTHER" id="PTHR38755:SF1">
    <property type="entry name" value="METHYLENE-TETRAHYDROFOLATE REDUCTASE C-TERMINAL DOMAIN-CONTAINING PROTEIN"/>
    <property type="match status" value="1"/>
</dbReference>